<name>A0A0M0JZ97_9EUKA</name>
<dbReference type="Proteomes" id="UP000037460">
    <property type="component" value="Unassembled WGS sequence"/>
</dbReference>
<feature type="compositionally biased region" description="Low complexity" evidence="1">
    <location>
        <begin position="39"/>
        <end position="53"/>
    </location>
</feature>
<feature type="region of interest" description="Disordered" evidence="1">
    <location>
        <begin position="35"/>
        <end position="138"/>
    </location>
</feature>
<organism evidence="2 3">
    <name type="scientific">Chrysochromulina tobinii</name>
    <dbReference type="NCBI Taxonomy" id="1460289"/>
    <lineage>
        <taxon>Eukaryota</taxon>
        <taxon>Haptista</taxon>
        <taxon>Haptophyta</taxon>
        <taxon>Prymnesiophyceae</taxon>
        <taxon>Prymnesiales</taxon>
        <taxon>Chrysochromulinaceae</taxon>
        <taxon>Chrysochromulina</taxon>
    </lineage>
</organism>
<reference evidence="3" key="1">
    <citation type="journal article" date="2015" name="PLoS Genet.">
        <title>Genome Sequence and Transcriptome Analyses of Chrysochromulina tobin: Metabolic Tools for Enhanced Algal Fitness in the Prominent Order Prymnesiales (Haptophyceae).</title>
        <authorList>
            <person name="Hovde B.T."/>
            <person name="Deodato C.R."/>
            <person name="Hunsperger H.M."/>
            <person name="Ryken S.A."/>
            <person name="Yost W."/>
            <person name="Jha R.K."/>
            <person name="Patterson J."/>
            <person name="Monnat R.J. Jr."/>
            <person name="Barlow S.B."/>
            <person name="Starkenburg S.R."/>
            <person name="Cattolico R.A."/>
        </authorList>
    </citation>
    <scope>NUCLEOTIDE SEQUENCE</scope>
    <source>
        <strain evidence="3">CCMP291</strain>
    </source>
</reference>
<protein>
    <submittedName>
        <fullName evidence="2">Uncharacterized protein</fullName>
    </submittedName>
</protein>
<dbReference type="AlphaFoldDB" id="A0A0M0JZ97"/>
<accession>A0A0M0JZ97</accession>
<evidence type="ECO:0000313" key="2">
    <source>
        <dbReference type="EMBL" id="KOO31657.1"/>
    </source>
</evidence>
<feature type="compositionally biased region" description="Low complexity" evidence="1">
    <location>
        <begin position="95"/>
        <end position="110"/>
    </location>
</feature>
<gene>
    <name evidence="2" type="ORF">Ctob_007177</name>
</gene>
<sequence>MIGSSTSVSRRAAAVRDNPLKALIKASAQRVVSCHAGKSSAHSLVSSVSAPALARHDELMLSTPPRREHPPPDQRLDNASTKGDDDGPESPLWVAHAPSVAPSASSSQRAPARKNRGADGARAAAAAAARRSASASAE</sequence>
<evidence type="ECO:0000313" key="3">
    <source>
        <dbReference type="Proteomes" id="UP000037460"/>
    </source>
</evidence>
<proteinExistence type="predicted"/>
<keyword evidence="3" id="KW-1185">Reference proteome</keyword>
<feature type="compositionally biased region" description="Low complexity" evidence="1">
    <location>
        <begin position="121"/>
        <end position="138"/>
    </location>
</feature>
<evidence type="ECO:0000256" key="1">
    <source>
        <dbReference type="SAM" id="MobiDB-lite"/>
    </source>
</evidence>
<feature type="compositionally biased region" description="Basic and acidic residues" evidence="1">
    <location>
        <begin position="54"/>
        <end position="76"/>
    </location>
</feature>
<comment type="caution">
    <text evidence="2">The sequence shown here is derived from an EMBL/GenBank/DDBJ whole genome shotgun (WGS) entry which is preliminary data.</text>
</comment>
<dbReference type="EMBL" id="JWZX01001966">
    <property type="protein sequence ID" value="KOO31657.1"/>
    <property type="molecule type" value="Genomic_DNA"/>
</dbReference>